<evidence type="ECO:0000313" key="5">
    <source>
        <dbReference type="Proteomes" id="UP000276260"/>
    </source>
</evidence>
<dbReference type="Proteomes" id="UP000276260">
    <property type="component" value="Unassembled WGS sequence"/>
</dbReference>
<gene>
    <name evidence="4" type="ORF">EIK76_05315</name>
</gene>
<dbReference type="InterPro" id="IPR036282">
    <property type="entry name" value="Glutathione-S-Trfase_C_sf"/>
</dbReference>
<feature type="domain" description="GST N-terminal" evidence="2">
    <location>
        <begin position="1"/>
        <end position="80"/>
    </location>
</feature>
<evidence type="ECO:0000259" key="3">
    <source>
        <dbReference type="PROSITE" id="PS50405"/>
    </source>
</evidence>
<protein>
    <recommendedName>
        <fullName evidence="6">Glutathione S-transferase</fullName>
    </recommendedName>
</protein>
<dbReference type="SUPFAM" id="SSF47616">
    <property type="entry name" value="GST C-terminal domain-like"/>
    <property type="match status" value="1"/>
</dbReference>
<comment type="caution">
    <text evidence="4">The sequence shown here is derived from an EMBL/GenBank/DDBJ whole genome shotgun (WGS) entry which is preliminary data.</text>
</comment>
<dbReference type="SFLD" id="SFLDS00019">
    <property type="entry name" value="Glutathione_Transferase_(cytos"/>
    <property type="match status" value="1"/>
</dbReference>
<dbReference type="InterPro" id="IPR036249">
    <property type="entry name" value="Thioredoxin-like_sf"/>
</dbReference>
<dbReference type="Gene3D" id="1.20.1050.10">
    <property type="match status" value="1"/>
</dbReference>
<dbReference type="InterPro" id="IPR040079">
    <property type="entry name" value="Glutathione_S-Trfase"/>
</dbReference>
<name>A0A3P3QRX3_9GAMM</name>
<keyword evidence="5" id="KW-1185">Reference proteome</keyword>
<dbReference type="PROSITE" id="PS50405">
    <property type="entry name" value="GST_CTER"/>
    <property type="match status" value="1"/>
</dbReference>
<dbReference type="OrthoDB" id="9803562at2"/>
<evidence type="ECO:0000256" key="1">
    <source>
        <dbReference type="RuleBase" id="RU003494"/>
    </source>
</evidence>
<evidence type="ECO:0008006" key="6">
    <source>
        <dbReference type="Google" id="ProtNLM"/>
    </source>
</evidence>
<dbReference type="InterPro" id="IPR004046">
    <property type="entry name" value="GST_C"/>
</dbReference>
<reference evidence="4 5" key="1">
    <citation type="submission" date="2018-11" db="EMBL/GenBank/DDBJ databases">
        <title>Draft genome analysis of Rheinheimera mesophila isolated from an industrial waste site.</title>
        <authorList>
            <person name="Yu Q."/>
            <person name="Qi Y."/>
            <person name="Zhang H."/>
            <person name="Lu Y."/>
            <person name="Pu J."/>
        </authorList>
    </citation>
    <scope>NUCLEOTIDE SEQUENCE [LARGE SCALE GENOMIC DNA]</scope>
    <source>
        <strain evidence="4 5">IITR13</strain>
    </source>
</reference>
<feature type="domain" description="GST C-terminal" evidence="3">
    <location>
        <begin position="84"/>
        <end position="209"/>
    </location>
</feature>
<dbReference type="SFLD" id="SFLDG00358">
    <property type="entry name" value="Main_(cytGST)"/>
    <property type="match status" value="1"/>
</dbReference>
<dbReference type="AlphaFoldDB" id="A0A3P3QRX3"/>
<dbReference type="SUPFAM" id="SSF52833">
    <property type="entry name" value="Thioredoxin-like"/>
    <property type="match status" value="1"/>
</dbReference>
<dbReference type="InterPro" id="IPR004045">
    <property type="entry name" value="Glutathione_S-Trfase_N"/>
</dbReference>
<sequence length="209" mass="23813">MYQLYYASGACSLAVQIKLKKAAVPYQPIKVDLAQGQHQTDSFRQLNPAQRVPVVIFQDTALTEAMALLIWLEQRHPQGLLPAEPLLQAKVLAKMAWLSNTLHIDFATLWRPQRFVQDTGSTTAVSTQAQPRLLQRFTELDQELAHHQYWLSDQLTLADYYLLPFIRWGLSAVPGVAQLHSLQQYLDRMGELPEVKAALELEQIPLRKN</sequence>
<dbReference type="Gene3D" id="3.40.30.10">
    <property type="entry name" value="Glutaredoxin"/>
    <property type="match status" value="1"/>
</dbReference>
<dbReference type="EMBL" id="RRCF01000001">
    <property type="protein sequence ID" value="RRJ23488.1"/>
    <property type="molecule type" value="Genomic_DNA"/>
</dbReference>
<dbReference type="Pfam" id="PF02798">
    <property type="entry name" value="GST_N"/>
    <property type="match status" value="1"/>
</dbReference>
<dbReference type="PANTHER" id="PTHR44051:SF8">
    <property type="entry name" value="GLUTATHIONE S-TRANSFERASE GSTA"/>
    <property type="match status" value="1"/>
</dbReference>
<dbReference type="RefSeq" id="WP_046518172.1">
    <property type="nucleotide sequence ID" value="NZ_LAVS01000001.1"/>
</dbReference>
<dbReference type="PROSITE" id="PS50404">
    <property type="entry name" value="GST_NTER"/>
    <property type="match status" value="1"/>
</dbReference>
<comment type="similarity">
    <text evidence="1">Belongs to the GST superfamily.</text>
</comment>
<dbReference type="Pfam" id="PF00043">
    <property type="entry name" value="GST_C"/>
    <property type="match status" value="1"/>
</dbReference>
<dbReference type="PANTHER" id="PTHR44051">
    <property type="entry name" value="GLUTATHIONE S-TRANSFERASE-RELATED"/>
    <property type="match status" value="1"/>
</dbReference>
<organism evidence="4 5">
    <name type="scientific">Rheinheimera mesophila</name>
    <dbReference type="NCBI Taxonomy" id="1547515"/>
    <lineage>
        <taxon>Bacteria</taxon>
        <taxon>Pseudomonadati</taxon>
        <taxon>Pseudomonadota</taxon>
        <taxon>Gammaproteobacteria</taxon>
        <taxon>Chromatiales</taxon>
        <taxon>Chromatiaceae</taxon>
        <taxon>Rheinheimera</taxon>
    </lineage>
</organism>
<evidence type="ECO:0000259" key="2">
    <source>
        <dbReference type="PROSITE" id="PS50404"/>
    </source>
</evidence>
<accession>A0A3P3QRX3</accession>
<proteinExistence type="inferred from homology"/>
<dbReference type="InterPro" id="IPR010987">
    <property type="entry name" value="Glutathione-S-Trfase_C-like"/>
</dbReference>
<dbReference type="CDD" id="cd03057">
    <property type="entry name" value="GST_N_Beta"/>
    <property type="match status" value="1"/>
</dbReference>
<evidence type="ECO:0000313" key="4">
    <source>
        <dbReference type="EMBL" id="RRJ23488.1"/>
    </source>
</evidence>